<dbReference type="Proteomes" id="UP000091820">
    <property type="component" value="Unassembled WGS sequence"/>
</dbReference>
<comment type="subcellular location">
    <subcellularLocation>
        <location evidence="1">Membrane</location>
        <topology evidence="1">Multi-pass membrane protein</topology>
    </subcellularLocation>
</comment>
<feature type="compositionally biased region" description="Low complexity" evidence="7">
    <location>
        <begin position="213"/>
        <end position="224"/>
    </location>
</feature>
<dbReference type="PANTHER" id="PTHR15819">
    <property type="entry name" value="TRANSMEMBRANE PROTEIN FAM155"/>
    <property type="match status" value="1"/>
</dbReference>
<evidence type="ECO:0000256" key="4">
    <source>
        <dbReference type="ARBA" id="ARBA00023136"/>
    </source>
</evidence>
<evidence type="ECO:0000256" key="1">
    <source>
        <dbReference type="ARBA" id="ARBA00004141"/>
    </source>
</evidence>
<comment type="similarity">
    <text evidence="6">Belongs to the NALF family.</text>
</comment>
<evidence type="ECO:0000256" key="7">
    <source>
        <dbReference type="SAM" id="MobiDB-lite"/>
    </source>
</evidence>
<dbReference type="GO" id="GO:0098703">
    <property type="term" value="P:calcium ion import across plasma membrane"/>
    <property type="evidence" value="ECO:0007669"/>
    <property type="project" value="TreeGrafter"/>
</dbReference>
<evidence type="ECO:0000256" key="8">
    <source>
        <dbReference type="SAM" id="Phobius"/>
    </source>
</evidence>
<name>A0A1A9WK24_9MUSC</name>
<keyword evidence="10" id="KW-1185">Reference proteome</keyword>
<feature type="region of interest" description="Disordered" evidence="7">
    <location>
        <begin position="153"/>
        <end position="172"/>
    </location>
</feature>
<dbReference type="STRING" id="37001.A0A1A9WK24"/>
<evidence type="ECO:0000313" key="10">
    <source>
        <dbReference type="Proteomes" id="UP000091820"/>
    </source>
</evidence>
<dbReference type="InterPro" id="IPR055288">
    <property type="entry name" value="NALCN_aux_factor_1/2"/>
</dbReference>
<dbReference type="EnsemblMetazoa" id="GBRI022608-RA">
    <property type="protein sequence ID" value="GBRI022608-PA"/>
    <property type="gene ID" value="GBRI022608"/>
</dbReference>
<dbReference type="AlphaFoldDB" id="A0A1A9WK24"/>
<feature type="compositionally biased region" description="Low complexity" evidence="7">
    <location>
        <begin position="722"/>
        <end position="739"/>
    </location>
</feature>
<feature type="region of interest" description="Disordered" evidence="7">
    <location>
        <begin position="265"/>
        <end position="284"/>
    </location>
</feature>
<feature type="compositionally biased region" description="Low complexity" evidence="7">
    <location>
        <begin position="268"/>
        <end position="284"/>
    </location>
</feature>
<sequence length="816" mass="94414">MPELLYCRIEAYVEAYRRWVCSTLVPYFAEPSDVIIIDDNSNNYNNKNINNNAHQRNKDKNNNYNESEISKVAATNAITHHTVSMTRNVSAANTTHNSLYSLSPPLSLTSSLLPTSAFVKGSRDEMTTTNLRRTAGNATALLTANLIVPRNENHHQKRQEEQQLNNNNDNSNYHKIDVNFINNIYINSNSNNKNNIINFINHERSKPNLNKPQKSSIKSEQIQQSPAITYSDVIHYDTKQNDINVDMNYPTLVTTRRQKRNIINDTGQQQQQQQHQQEQEQLQSQSNNFISTANNMNPVRREGSVISQNFMKRIKRKIEFRKRRRIRPCLSVCQTVEQKCPYLLPADRAPALPTQYAGEPTFLCLDQNIPETGEQLEKSSHGPADCCYTYCGEAQNGLCTYCNEYAEIRELYPSTISENKRKIHNITLQPTHIKNEKTPIRLETRIRAKLGLNQTDDNILMASVAIAITNETLWRTNETQLIERLPYYAYCDGVFYYDDDINDMPEKATSGNCYPLPTMQSRCTTPYYADDYPSAAKRSRELSRSQCWLLWLSIILCLSSTYRSVNYQTIQRRIFHHEGYKYIDDGVIQLHKRQSIIAYDYNKRLPNKRLMKWMFEVMMMRRKVGITVYNNGVEGSTLKILSQFARRSKLKLNIYKRNDSHGNNKINLATPYTYKNNLLLFVKENLIIIIIKIVNATTVAVVVIIFTNALTKTGTLRMLKRNNSNSSNINNNNNNNNNNAKFHTFHVKGNNQEEKFNTNSSRQRRRQDKDKGSQSQSQTHCSYSCSSNDGIGCRCRMRCVEMNLYSAQQQQQQRRR</sequence>
<keyword evidence="4 8" id="KW-0472">Membrane</keyword>
<dbReference type="GO" id="GO:0005886">
    <property type="term" value="C:plasma membrane"/>
    <property type="evidence" value="ECO:0007669"/>
    <property type="project" value="TreeGrafter"/>
</dbReference>
<protein>
    <submittedName>
        <fullName evidence="9">Uncharacterized protein</fullName>
    </submittedName>
</protein>
<reference evidence="9" key="2">
    <citation type="submission" date="2020-05" db="UniProtKB">
        <authorList>
            <consortium name="EnsemblMetazoa"/>
        </authorList>
    </citation>
    <scope>IDENTIFICATION</scope>
    <source>
        <strain evidence="9">IAEA</strain>
    </source>
</reference>
<proteinExistence type="inferred from homology"/>
<accession>A0A1A9WK24</accession>
<feature type="transmembrane region" description="Helical" evidence="8">
    <location>
        <begin position="686"/>
        <end position="710"/>
    </location>
</feature>
<evidence type="ECO:0000313" key="9">
    <source>
        <dbReference type="EnsemblMetazoa" id="GBRI022608-PA"/>
    </source>
</evidence>
<evidence type="ECO:0000256" key="5">
    <source>
        <dbReference type="ARBA" id="ARBA00023180"/>
    </source>
</evidence>
<feature type="compositionally biased region" description="Polar residues" evidence="7">
    <location>
        <begin position="779"/>
        <end position="788"/>
    </location>
</feature>
<evidence type="ECO:0000256" key="3">
    <source>
        <dbReference type="ARBA" id="ARBA00022989"/>
    </source>
</evidence>
<keyword evidence="5" id="KW-0325">Glycoprotein</keyword>
<keyword evidence="2 8" id="KW-0812">Transmembrane</keyword>
<dbReference type="GO" id="GO:0015275">
    <property type="term" value="F:stretch-activated, monoatomic cation-selective, calcium channel activity"/>
    <property type="evidence" value="ECO:0007669"/>
    <property type="project" value="TreeGrafter"/>
</dbReference>
<evidence type="ECO:0000256" key="2">
    <source>
        <dbReference type="ARBA" id="ARBA00022692"/>
    </source>
</evidence>
<evidence type="ECO:0000256" key="6">
    <source>
        <dbReference type="ARBA" id="ARBA00029445"/>
    </source>
</evidence>
<dbReference type="PANTHER" id="PTHR15819:SF11">
    <property type="entry name" value="MID1, ISOFORM A"/>
    <property type="match status" value="1"/>
</dbReference>
<dbReference type="VEuPathDB" id="VectorBase:GBRI022608"/>
<feature type="region of interest" description="Disordered" evidence="7">
    <location>
        <begin position="721"/>
        <end position="788"/>
    </location>
</feature>
<organism evidence="9 10">
    <name type="scientific">Glossina brevipalpis</name>
    <dbReference type="NCBI Taxonomy" id="37001"/>
    <lineage>
        <taxon>Eukaryota</taxon>
        <taxon>Metazoa</taxon>
        <taxon>Ecdysozoa</taxon>
        <taxon>Arthropoda</taxon>
        <taxon>Hexapoda</taxon>
        <taxon>Insecta</taxon>
        <taxon>Pterygota</taxon>
        <taxon>Neoptera</taxon>
        <taxon>Endopterygota</taxon>
        <taxon>Diptera</taxon>
        <taxon>Brachycera</taxon>
        <taxon>Muscomorpha</taxon>
        <taxon>Hippoboscoidea</taxon>
        <taxon>Glossinidae</taxon>
        <taxon>Glossina</taxon>
    </lineage>
</organism>
<reference evidence="10" key="1">
    <citation type="submission" date="2014-03" db="EMBL/GenBank/DDBJ databases">
        <authorList>
            <person name="Aksoy S."/>
            <person name="Warren W."/>
            <person name="Wilson R.K."/>
        </authorList>
    </citation>
    <scope>NUCLEOTIDE SEQUENCE [LARGE SCALE GENOMIC DNA]</scope>
    <source>
        <strain evidence="10">IAEA</strain>
    </source>
</reference>
<keyword evidence="3 8" id="KW-1133">Transmembrane helix</keyword>
<feature type="region of interest" description="Disordered" evidence="7">
    <location>
        <begin position="204"/>
        <end position="224"/>
    </location>
</feature>